<evidence type="ECO:0000313" key="2">
    <source>
        <dbReference type="EMBL" id="EQD53584.1"/>
    </source>
</evidence>
<evidence type="ECO:0000259" key="1">
    <source>
        <dbReference type="Pfam" id="PF16363"/>
    </source>
</evidence>
<dbReference type="InterPro" id="IPR016040">
    <property type="entry name" value="NAD(P)-bd_dom"/>
</dbReference>
<feature type="non-terminal residue" evidence="2">
    <location>
        <position position="1"/>
    </location>
</feature>
<dbReference type="Gene3D" id="3.90.25.10">
    <property type="entry name" value="UDP-galactose 4-epimerase, domain 1"/>
    <property type="match status" value="1"/>
</dbReference>
<accession>T1BK23</accession>
<proteinExistence type="predicted"/>
<dbReference type="Gene3D" id="3.40.50.720">
    <property type="entry name" value="NAD(P)-binding Rossmann-like Domain"/>
    <property type="match status" value="1"/>
</dbReference>
<dbReference type="SUPFAM" id="SSF51735">
    <property type="entry name" value="NAD(P)-binding Rossmann-fold domains"/>
    <property type="match status" value="1"/>
</dbReference>
<reference evidence="2" key="1">
    <citation type="submission" date="2013-08" db="EMBL/GenBank/DDBJ databases">
        <authorList>
            <person name="Mendez C."/>
            <person name="Richter M."/>
            <person name="Ferrer M."/>
            <person name="Sanchez J."/>
        </authorList>
    </citation>
    <scope>NUCLEOTIDE SEQUENCE</scope>
</reference>
<reference evidence="2" key="2">
    <citation type="journal article" date="2014" name="ISME J.">
        <title>Microbial stratification in low pH oxic and suboxic macroscopic growths along an acid mine drainage.</title>
        <authorList>
            <person name="Mendez-Garcia C."/>
            <person name="Mesa V."/>
            <person name="Sprenger R.R."/>
            <person name="Richter M."/>
            <person name="Diez M.S."/>
            <person name="Solano J."/>
            <person name="Bargiela R."/>
            <person name="Golyshina O.V."/>
            <person name="Manteca A."/>
            <person name="Ramos J.L."/>
            <person name="Gallego J.R."/>
            <person name="Llorente I."/>
            <person name="Martins Dos Santos V.A."/>
            <person name="Jensen O.N."/>
            <person name="Pelaez A.I."/>
            <person name="Sanchez J."/>
            <person name="Ferrer M."/>
        </authorList>
    </citation>
    <scope>NUCLEOTIDE SEQUENCE</scope>
</reference>
<dbReference type="Pfam" id="PF16363">
    <property type="entry name" value="GDP_Man_Dehyd"/>
    <property type="match status" value="1"/>
</dbReference>
<organism evidence="2">
    <name type="scientific">mine drainage metagenome</name>
    <dbReference type="NCBI Taxonomy" id="410659"/>
    <lineage>
        <taxon>unclassified sequences</taxon>
        <taxon>metagenomes</taxon>
        <taxon>ecological metagenomes</taxon>
    </lineage>
</organism>
<name>T1BK23_9ZZZZ</name>
<gene>
    <name evidence="2" type="ORF">B1B_10156</name>
</gene>
<dbReference type="AlphaFoldDB" id="T1BK23"/>
<comment type="caution">
    <text evidence="2">The sequence shown here is derived from an EMBL/GenBank/DDBJ whole genome shotgun (WGS) entry which is preliminary data.</text>
</comment>
<feature type="domain" description="NAD(P)-binding" evidence="1">
    <location>
        <begin position="6"/>
        <end position="122"/>
    </location>
</feature>
<dbReference type="InterPro" id="IPR036291">
    <property type="entry name" value="NAD(P)-bd_dom_sf"/>
</dbReference>
<protein>
    <submittedName>
        <fullName evidence="2">dTDP-glucose 4,6-dehydratase</fullName>
    </submittedName>
</protein>
<dbReference type="EMBL" id="AUZY01006683">
    <property type="protein sequence ID" value="EQD53584.1"/>
    <property type="molecule type" value="Genomic_DNA"/>
</dbReference>
<sequence>VILAALEGRPIPLYGDGGNIRDWIFVGDHADGILAAFEKGKSGETYAIGAGEPRANREIVATITEILDRLVPSSSGSSYRTLITSVPDRPGHDRRYEIDSRKVRSELGWKPAHSFKKGLEETVRWYLENRAWWTALRARYDGARQGSGRAIEKKTLSGAGGVE</sequence>
<dbReference type="PANTHER" id="PTHR43000">
    <property type="entry name" value="DTDP-D-GLUCOSE 4,6-DEHYDRATASE-RELATED"/>
    <property type="match status" value="1"/>
</dbReference>